<comment type="subcellular location">
    <subcellularLocation>
        <location evidence="1">Cell membrane</location>
        <topology evidence="1">Multi-pass membrane protein</topology>
    </subcellularLocation>
</comment>
<keyword evidence="4" id="KW-1003">Cell membrane</keyword>
<feature type="transmembrane region" description="Helical" evidence="8">
    <location>
        <begin position="41"/>
        <end position="63"/>
    </location>
</feature>
<keyword evidence="5 8" id="KW-0812">Transmembrane</keyword>
<dbReference type="GO" id="GO:0005886">
    <property type="term" value="C:plasma membrane"/>
    <property type="evidence" value="ECO:0007669"/>
    <property type="project" value="UniProtKB-SubCell"/>
</dbReference>
<dbReference type="PANTHER" id="PTHR42929">
    <property type="entry name" value="INNER MEMBRANE ABC TRANSPORTER PERMEASE PROTEIN YDCU-RELATED-RELATED"/>
    <property type="match status" value="1"/>
</dbReference>
<sequence length="318" mass="33137">MGFGGPVTTLSATVADAAASAPATSAGSSPHARTRRSAPSFAWLGLVPFAAYVVLFLAVPTILSIGSGFFTKDGSFTWTNLSALADPVVLNTFANSAGLSLLTAVVGAIVGALVCYALLGMDPESRTRSAVDAAAGVLAQFGGVMLAFAFIATIGIQGVVTVFLKESFGVNIFENGTWLYELPGLVLPYFYFQIPLMVITFMPALAALKPQWAEANLTLGGTRASFWLRIGIPVLAPSFLASLLLLFANAFSSYATAAALASQGAQIVPLQIRTALTSETVLGRENLAGALALGMIVIVGIVMALYSFVQRRAARWQS</sequence>
<proteinExistence type="inferred from homology"/>
<evidence type="ECO:0000256" key="1">
    <source>
        <dbReference type="ARBA" id="ARBA00004651"/>
    </source>
</evidence>
<organism evidence="10 11">
    <name type="scientific">Microbacterium maritypicum</name>
    <name type="common">Microbacterium liquefaciens</name>
    <dbReference type="NCBI Taxonomy" id="33918"/>
    <lineage>
        <taxon>Bacteria</taxon>
        <taxon>Bacillati</taxon>
        <taxon>Actinomycetota</taxon>
        <taxon>Actinomycetes</taxon>
        <taxon>Micrococcales</taxon>
        <taxon>Microbacteriaceae</taxon>
        <taxon>Microbacterium</taxon>
    </lineage>
</organism>
<feature type="transmembrane region" description="Helical" evidence="8">
    <location>
        <begin position="131"/>
        <end position="164"/>
    </location>
</feature>
<evidence type="ECO:0000256" key="5">
    <source>
        <dbReference type="ARBA" id="ARBA00022692"/>
    </source>
</evidence>
<comment type="similarity">
    <text evidence="2">Belongs to the binding-protein-dependent transport system permease family. CysTW subfamily.</text>
</comment>
<feature type="transmembrane region" description="Helical" evidence="8">
    <location>
        <begin position="226"/>
        <end position="248"/>
    </location>
</feature>
<dbReference type="AlphaFoldDB" id="A0AAD3ZXX9"/>
<dbReference type="Proteomes" id="UP000436027">
    <property type="component" value="Unassembled WGS sequence"/>
</dbReference>
<dbReference type="SUPFAM" id="SSF161098">
    <property type="entry name" value="MetI-like"/>
    <property type="match status" value="1"/>
</dbReference>
<evidence type="ECO:0000256" key="6">
    <source>
        <dbReference type="ARBA" id="ARBA00022989"/>
    </source>
</evidence>
<keyword evidence="3" id="KW-0813">Transport</keyword>
<evidence type="ECO:0000313" key="10">
    <source>
        <dbReference type="EMBL" id="KAB1883574.1"/>
    </source>
</evidence>
<evidence type="ECO:0000256" key="8">
    <source>
        <dbReference type="SAM" id="Phobius"/>
    </source>
</evidence>
<evidence type="ECO:0000256" key="7">
    <source>
        <dbReference type="ARBA" id="ARBA00023136"/>
    </source>
</evidence>
<dbReference type="PANTHER" id="PTHR42929:SF1">
    <property type="entry name" value="INNER MEMBRANE ABC TRANSPORTER PERMEASE PROTEIN YDCU-RELATED"/>
    <property type="match status" value="1"/>
</dbReference>
<protein>
    <submittedName>
        <fullName evidence="10">ABC transporter permease subunit</fullName>
    </submittedName>
</protein>
<dbReference type="InterPro" id="IPR035906">
    <property type="entry name" value="MetI-like_sf"/>
</dbReference>
<dbReference type="GO" id="GO:0055085">
    <property type="term" value="P:transmembrane transport"/>
    <property type="evidence" value="ECO:0007669"/>
    <property type="project" value="InterPro"/>
</dbReference>
<evidence type="ECO:0000256" key="4">
    <source>
        <dbReference type="ARBA" id="ARBA00022475"/>
    </source>
</evidence>
<evidence type="ECO:0000256" key="2">
    <source>
        <dbReference type="ARBA" id="ARBA00007069"/>
    </source>
</evidence>
<feature type="transmembrane region" description="Helical" evidence="8">
    <location>
        <begin position="184"/>
        <end position="205"/>
    </location>
</feature>
<gene>
    <name evidence="10" type="ORF">F6W70_13295</name>
</gene>
<feature type="transmembrane region" description="Helical" evidence="8">
    <location>
        <begin position="97"/>
        <end position="119"/>
    </location>
</feature>
<evidence type="ECO:0000259" key="9">
    <source>
        <dbReference type="PROSITE" id="PS50928"/>
    </source>
</evidence>
<dbReference type="InterPro" id="IPR000515">
    <property type="entry name" value="MetI-like"/>
</dbReference>
<dbReference type="Gene3D" id="1.10.3720.10">
    <property type="entry name" value="MetI-like"/>
    <property type="match status" value="1"/>
</dbReference>
<dbReference type="EMBL" id="WAAQ01000002">
    <property type="protein sequence ID" value="KAB1883574.1"/>
    <property type="molecule type" value="Genomic_DNA"/>
</dbReference>
<name>A0AAD3ZXX9_MICMQ</name>
<comment type="caution">
    <text evidence="10">The sequence shown here is derived from an EMBL/GenBank/DDBJ whole genome shotgun (WGS) entry which is preliminary data.</text>
</comment>
<feature type="transmembrane region" description="Helical" evidence="8">
    <location>
        <begin position="287"/>
        <end position="309"/>
    </location>
</feature>
<evidence type="ECO:0000256" key="3">
    <source>
        <dbReference type="ARBA" id="ARBA00022448"/>
    </source>
</evidence>
<keyword evidence="6 8" id="KW-1133">Transmembrane helix</keyword>
<evidence type="ECO:0000313" key="11">
    <source>
        <dbReference type="Proteomes" id="UP000436027"/>
    </source>
</evidence>
<feature type="domain" description="ABC transmembrane type-1" evidence="9">
    <location>
        <begin position="93"/>
        <end position="306"/>
    </location>
</feature>
<keyword evidence="7 8" id="KW-0472">Membrane</keyword>
<reference evidence="10 11" key="1">
    <citation type="submission" date="2019-09" db="EMBL/GenBank/DDBJ databases">
        <title>Whole genome sequencing of Microbacterium maritypicum.</title>
        <authorList>
            <person name="Lenchi N."/>
        </authorList>
    </citation>
    <scope>NUCLEOTIDE SEQUENCE [LARGE SCALE GENOMIC DNA]</scope>
    <source>
        <strain evidence="10 11">DSM 12512</strain>
    </source>
</reference>
<accession>A0AAD3ZXX9</accession>
<dbReference type="PROSITE" id="PS50928">
    <property type="entry name" value="ABC_TM1"/>
    <property type="match status" value="1"/>
</dbReference>